<dbReference type="EMBL" id="VIKS01000008">
    <property type="protein sequence ID" value="TQV87444.1"/>
    <property type="molecule type" value="Genomic_DNA"/>
</dbReference>
<dbReference type="OrthoDB" id="6740080at2"/>
<keyword evidence="2" id="KW-1185">Reference proteome</keyword>
<dbReference type="SUPFAM" id="SSF49899">
    <property type="entry name" value="Concanavalin A-like lectins/glucanases"/>
    <property type="match status" value="1"/>
</dbReference>
<dbReference type="Gene3D" id="2.60.40.10">
    <property type="entry name" value="Immunoglobulins"/>
    <property type="match status" value="1"/>
</dbReference>
<dbReference type="Proteomes" id="UP000315439">
    <property type="component" value="Unassembled WGS sequence"/>
</dbReference>
<dbReference type="InterPro" id="IPR001791">
    <property type="entry name" value="Laminin_G"/>
</dbReference>
<dbReference type="InterPro" id="IPR008964">
    <property type="entry name" value="Invasin/intimin_cell_adhesion"/>
</dbReference>
<organism evidence="1 2">
    <name type="scientific">Aliikangiella coralliicola</name>
    <dbReference type="NCBI Taxonomy" id="2592383"/>
    <lineage>
        <taxon>Bacteria</taxon>
        <taxon>Pseudomonadati</taxon>
        <taxon>Pseudomonadota</taxon>
        <taxon>Gammaproteobacteria</taxon>
        <taxon>Oceanospirillales</taxon>
        <taxon>Pleioneaceae</taxon>
        <taxon>Aliikangiella</taxon>
    </lineage>
</organism>
<dbReference type="CDD" id="cd00110">
    <property type="entry name" value="LamG"/>
    <property type="match status" value="1"/>
</dbReference>
<dbReference type="InterPro" id="IPR013783">
    <property type="entry name" value="Ig-like_fold"/>
</dbReference>
<dbReference type="Gene3D" id="2.60.120.200">
    <property type="match status" value="1"/>
</dbReference>
<proteinExistence type="predicted"/>
<gene>
    <name evidence="1" type="ORF">FLL46_13455</name>
</gene>
<dbReference type="InterPro" id="IPR013320">
    <property type="entry name" value="ConA-like_dom_sf"/>
</dbReference>
<comment type="caution">
    <text evidence="1">The sequence shown here is derived from an EMBL/GenBank/DDBJ whole genome shotgun (WGS) entry which is preliminary data.</text>
</comment>
<evidence type="ECO:0000313" key="2">
    <source>
        <dbReference type="Proteomes" id="UP000315439"/>
    </source>
</evidence>
<reference evidence="1 2" key="1">
    <citation type="submission" date="2019-07" db="EMBL/GenBank/DDBJ databases">
        <title>Draft genome for Aliikangiella sp. M105.</title>
        <authorList>
            <person name="Wang G."/>
        </authorList>
    </citation>
    <scope>NUCLEOTIDE SEQUENCE [LARGE SCALE GENOMIC DNA]</scope>
    <source>
        <strain evidence="1 2">M105</strain>
    </source>
</reference>
<name>A0A545UD97_9GAMM</name>
<dbReference type="SUPFAM" id="SSF49373">
    <property type="entry name" value="Invasin/intimin cell-adhesion fragments"/>
    <property type="match status" value="1"/>
</dbReference>
<evidence type="ECO:0000313" key="1">
    <source>
        <dbReference type="EMBL" id="TQV87444.1"/>
    </source>
</evidence>
<accession>A0A545UD97</accession>
<sequence length="2148" mass="238217">MMKILKKLINGKGLKRTLALLAAGFLISPTMAVNGILEWRFRSGYVMSQGLIYDEASEKPIFAEYDESGNLVGDIGVARDELEKAYVMSGYGYHNIAEYFKKFKEDNEDGVARGAYILSAEAYRDQQFTTKDGQAITDDAKGEIFPGVKSVYVKSNDLLLIPENEPMLLQVPIDLNDVREIDPLAIKSVLLNEQGQVVRMSSHNIGFKVGYFEGEEDKYTAERGDKIYGPIHLAPVDVGGGAFLGGKGVTDDEGFYTALYMLPSCPGFTFDFTTNNTLTLHYKGFNPRGSKIRSYYLMKPGYDFCSGLGATPPGLSLSGLMAQLAVQSIEATMTTPLYLQNFKVDTAVIGGNGFFSNEQVAEATGEEEPIPDGATVYEYEAPETDPVAETKYDFDGDEETETTVLGNQVEETDENGDPVTRFVADENGELQGVYLSSGSQDPESEDIDKRQPDFVRLADKAADLKDQGLLKTLSEDDFKETDIFIFRESNGKLITKIEGLRDSDFSTRKEGGKDYDTGEFFYSQMIRGPDSAPFDFVDRYSRSGTNWYSAWQSEAEMDPSLHEREADHLRPFEKIRVVAINRKTGYMATIRTEYGKDFRNGIISSLNPDKLVMRPPNLKISAERMYTVEAGLTKDEEREYLIGYEGAALTSDTWVKVTTEWFDHDGSPLPKELEEEGYTGRLAKVSGDNVLTAQGGEFAQFSIKPGRNTENIQITGDGTLSEHFYVQVSGEQKSENPDFSTIGAGEGPLQYRPKYYVPFKVAVADETQTWEQYTAYKKFKRDNPGQEIEKPDPIYKWFYRPEMQFSLYDLEMKNIFRVDEENGSETSVTIYNNEQPVVASSDDLIKILYNLIEKEMSPLDFFGAGQELVFALGEEEVKAEFGSDKQMRFENLEHLSSLDVEDFLSLRLYSNNDPGNILWEYAFEYLVLDTRYVGYDNIEVDEDTGDTTYYISADEPEFPLLAYLVGYSGRDEEYRTPVNFEWRVDSGQGTLENIETNSDAGVATADLKMQPTKNFRAKVMVKLPDSDTEAEFGTVEVLAGKPASMQVTLDGEAFILGHGAIDVNIDVYDQHGNRVEDDTSVELSVSGNAIIADYEPGTLNGNVTAQLKGNNKGQLVNELTVKAGDLEEVYQFEIKPFDIQFVSTPSSFESEQLVPISVRVTADGEAISGADVTFFSTMGKLDSNPVVTDGNGVATKNFHTGFSPTNGELFARVGLEAVKMPSVDINPPADSKIDAYKALVVGDESTDGTVEYERFDGANMGMTYKTSTDISLNGAAGDSITLQLGDLADPNLSPLAAFYMKEIESESTGVTLAKEETGLHRGVIDGDVIVSNDSPSGVGKSYHFESDGHILLDPHAALMPPTALGFRVDIKPDSQSGEIFNLESGSQSLAFSGNRLVFSVKTTDGSFQIQSQPIPEDQWSTIAGRVYNGQLEIEVNGQSSAPVAVTGALEYSSGRGLKIGDGYSGGMNSFRLYDWASAPLLTFDDGSTSKTENFVGAGSVSYTVQSSGNLNQVAAGSALQSMRVAIRQGSERQYIGVISKEYFKEMAGYIATTQSISALPIDFAYQDGFTPNSFLILNGLAPRAHAGIIDWFLEDAWDLVVDIIGFIIPYEEAASFVKQMWYLLSGDDDFDPFELAISTVGILTFFPVAKPLKPLLGPIRKIFASVRGRPFLKAFGEVMGKFGDDLMRGKFDRVLNTLPFLLILGEMAANEESREALTAILDSIVSADDFFTWVEYIGFPTDGWDGDTVPQVELDTASIDNSYISNLVAPHAIATSRSRLGRRVDASILTNTINQAVKRMNIVNSAAAKKLTQNVKSVSKAMKNTDLPSLRKLTHSPYILVAANGVKRKAFQKFMQFSRNFRMSPLSIIAVTAYLETHMYDNCAEVYAECKPFPEAIRNKLNTQMAEAFANPLEDDNYVSGRNIGGLFHLAMLAQKQLAYEVTQDEKKKPVGIEVSKKISLVMKKAPLPAREYTSLKRRVDILLKGSAGDDITGSGHVWVEVKSLKKKPNLNDWNKWTMSKSVYSYHRQFYLDRVGSASSNFNSSIKSDDFEWWLQFYRKSNTNKSYEQADVDKIIRKIRILPTAQSNNMDYVSLDYSSARQNAASFMFSVAKSKFKLRNIKTWLLDEAKDYLLDGLEDDVIDELINH</sequence>
<dbReference type="RefSeq" id="WP_142894172.1">
    <property type="nucleotide sequence ID" value="NZ_ML660164.1"/>
</dbReference>
<protein>
    <submittedName>
        <fullName evidence="1">Uncharacterized protein</fullName>
    </submittedName>
</protein>